<feature type="transmembrane region" description="Helical" evidence="5">
    <location>
        <begin position="275"/>
        <end position="291"/>
    </location>
</feature>
<dbReference type="GO" id="GO:0016020">
    <property type="term" value="C:membrane"/>
    <property type="evidence" value="ECO:0007669"/>
    <property type="project" value="UniProtKB-SubCell"/>
</dbReference>
<dbReference type="CDD" id="cd17393">
    <property type="entry name" value="MFS_MosC_like"/>
    <property type="match status" value="1"/>
</dbReference>
<feature type="transmembrane region" description="Helical" evidence="5">
    <location>
        <begin position="210"/>
        <end position="232"/>
    </location>
</feature>
<dbReference type="InterPro" id="IPR051788">
    <property type="entry name" value="MFS_Transporter"/>
</dbReference>
<feature type="transmembrane region" description="Helical" evidence="5">
    <location>
        <begin position="167"/>
        <end position="190"/>
    </location>
</feature>
<dbReference type="SUPFAM" id="SSF103473">
    <property type="entry name" value="MFS general substrate transporter"/>
    <property type="match status" value="1"/>
</dbReference>
<dbReference type="PROSITE" id="PS50850">
    <property type="entry name" value="MFS"/>
    <property type="match status" value="1"/>
</dbReference>
<gene>
    <name evidence="7" type="ORF">OFBG_00976</name>
</gene>
<feature type="transmembrane region" description="Helical" evidence="5">
    <location>
        <begin position="105"/>
        <end position="130"/>
    </location>
</feature>
<dbReference type="PANTHER" id="PTHR23514">
    <property type="entry name" value="BYPASS OF STOP CODON PROTEIN 6"/>
    <property type="match status" value="1"/>
</dbReference>
<feature type="domain" description="Major facilitator superfamily (MFS) profile" evidence="6">
    <location>
        <begin position="1"/>
        <end position="383"/>
    </location>
</feature>
<dbReference type="InterPro" id="IPR011701">
    <property type="entry name" value="MFS"/>
</dbReference>
<keyword evidence="3 5" id="KW-1133">Transmembrane helix</keyword>
<comment type="subcellular location">
    <subcellularLocation>
        <location evidence="1">Membrane</location>
        <topology evidence="1">Multi-pass membrane protein</topology>
    </subcellularLocation>
</comment>
<feature type="transmembrane region" description="Helical" evidence="5">
    <location>
        <begin position="52"/>
        <end position="74"/>
    </location>
</feature>
<dbReference type="Proteomes" id="UP000005089">
    <property type="component" value="Unassembled WGS sequence"/>
</dbReference>
<dbReference type="EMBL" id="GG658170">
    <property type="protein sequence ID" value="EEO29948.1"/>
    <property type="molecule type" value="Genomic_DNA"/>
</dbReference>
<evidence type="ECO:0000313" key="7">
    <source>
        <dbReference type="EMBL" id="EEO29948.1"/>
    </source>
</evidence>
<feature type="transmembrane region" description="Helical" evidence="5">
    <location>
        <begin position="244"/>
        <end position="263"/>
    </location>
</feature>
<dbReference type="HOGENOM" id="CLU_035309_1_0_4"/>
<keyword evidence="4 5" id="KW-0472">Membrane</keyword>
<name>C3X9S2_OXAFO</name>
<dbReference type="OrthoDB" id="9810941at2"/>
<protein>
    <submittedName>
        <fullName evidence="7">Transporter, major facilitator family protein</fullName>
    </submittedName>
</protein>
<proteinExistence type="predicted"/>
<organism evidence="7 8">
    <name type="scientific">Oxalobacter formigenes OXCC13</name>
    <dbReference type="NCBI Taxonomy" id="556269"/>
    <lineage>
        <taxon>Bacteria</taxon>
        <taxon>Pseudomonadati</taxon>
        <taxon>Pseudomonadota</taxon>
        <taxon>Betaproteobacteria</taxon>
        <taxon>Burkholderiales</taxon>
        <taxon>Oxalobacteraceae</taxon>
        <taxon>Oxalobacter</taxon>
    </lineage>
</organism>
<evidence type="ECO:0000256" key="1">
    <source>
        <dbReference type="ARBA" id="ARBA00004141"/>
    </source>
</evidence>
<feature type="transmembrane region" description="Helical" evidence="5">
    <location>
        <begin position="297"/>
        <end position="320"/>
    </location>
</feature>
<dbReference type="eggNOG" id="COG2223">
    <property type="taxonomic scope" value="Bacteria"/>
</dbReference>
<evidence type="ECO:0000256" key="4">
    <source>
        <dbReference type="ARBA" id="ARBA00023136"/>
    </source>
</evidence>
<dbReference type="GO" id="GO:0022857">
    <property type="term" value="F:transmembrane transporter activity"/>
    <property type="evidence" value="ECO:0007669"/>
    <property type="project" value="InterPro"/>
</dbReference>
<evidence type="ECO:0000256" key="3">
    <source>
        <dbReference type="ARBA" id="ARBA00022989"/>
    </source>
</evidence>
<dbReference type="InterPro" id="IPR020846">
    <property type="entry name" value="MFS_dom"/>
</dbReference>
<evidence type="ECO:0000313" key="8">
    <source>
        <dbReference type="Proteomes" id="UP000005089"/>
    </source>
</evidence>
<dbReference type="Gene3D" id="1.20.1250.20">
    <property type="entry name" value="MFS general substrate transporter like domains"/>
    <property type="match status" value="2"/>
</dbReference>
<dbReference type="STRING" id="847.BRW83_1171"/>
<feature type="transmembrane region" description="Helical" evidence="5">
    <location>
        <begin position="21"/>
        <end position="40"/>
    </location>
</feature>
<dbReference type="AlphaFoldDB" id="C3X9S2"/>
<accession>C3X9S2</accession>
<sequence>MAISPEKAAGTTTGHGHATRFIFLALGLAISAWAVLVPFAKARLGVNEAELGLLLLLVGTGAIISMPFAGWLTGKYGCRKTLVVSTTVFMLSLIGLAFVSSPWAFGLSLFMFGASSGVVDVGMNIQAILVEKERKRSMMSGLHGMYSVGGFFGALIISALLNLGLTPLSAILCLTISLIAGLLIMARYLFPYGHESKNRKSFSLPKGSILMLGVLCFIMYMGDGVVLDWGALFMTTTKSISADTAGLSFAIFSVAISIGRLFGDRLVEWLGIRKVMTSSGIIAAIGFVIVMEAPSAWIAFAGFVVVGLGAANLIPLLFTIASRQKKMPVPQAISSVTTLGYLGLLVGPAMMGFIAHATSLYVVFGIVAALMIFVSVTSRWLHD</sequence>
<dbReference type="Pfam" id="PF07690">
    <property type="entry name" value="MFS_1"/>
    <property type="match status" value="2"/>
</dbReference>
<keyword evidence="8" id="KW-1185">Reference proteome</keyword>
<evidence type="ECO:0000259" key="6">
    <source>
        <dbReference type="PROSITE" id="PS50850"/>
    </source>
</evidence>
<reference evidence="7 8" key="1">
    <citation type="submission" date="2009-02" db="EMBL/GenBank/DDBJ databases">
        <title>The Genome Sequence of Oxalobacter formigenes OXCC13.</title>
        <authorList>
            <consortium name="The Broad Institute Genome Sequencing Platform"/>
            <person name="Ward D."/>
            <person name="Young S.K."/>
            <person name="Kodira C.D."/>
            <person name="Zeng Q."/>
            <person name="Koehrsen M."/>
            <person name="Alvarado L."/>
            <person name="Berlin A."/>
            <person name="Borenstein D."/>
            <person name="Chen Z."/>
            <person name="Engels R."/>
            <person name="Freedman E."/>
            <person name="Gellesch M."/>
            <person name="Goldberg J."/>
            <person name="Griggs A."/>
            <person name="Gujja S."/>
            <person name="Heiman D."/>
            <person name="Hepburn T."/>
            <person name="Howarth C."/>
            <person name="Jen D."/>
            <person name="Larson L."/>
            <person name="Lewis B."/>
            <person name="Mehta T."/>
            <person name="Park D."/>
            <person name="Pearson M."/>
            <person name="Roberts A."/>
            <person name="Saif S."/>
            <person name="Shea T."/>
            <person name="Shenoy N."/>
            <person name="Sisk P."/>
            <person name="Stolte C."/>
            <person name="Sykes S."/>
            <person name="Walk T."/>
            <person name="White J."/>
            <person name="Yandava C."/>
            <person name="Allison M.J."/>
            <person name="Lander E."/>
            <person name="Nusbaum C."/>
            <person name="Galagan J."/>
            <person name="Birren B."/>
        </authorList>
    </citation>
    <scope>NUCLEOTIDE SEQUENCE [LARGE SCALE GENOMIC DNA]</scope>
    <source>
        <strain evidence="7 8">OXCC13</strain>
    </source>
</reference>
<evidence type="ECO:0000256" key="2">
    <source>
        <dbReference type="ARBA" id="ARBA00022692"/>
    </source>
</evidence>
<dbReference type="PANTHER" id="PTHR23514:SF13">
    <property type="entry name" value="INNER MEMBRANE PROTEIN YBJJ"/>
    <property type="match status" value="1"/>
</dbReference>
<feature type="transmembrane region" description="Helical" evidence="5">
    <location>
        <begin position="360"/>
        <end position="381"/>
    </location>
</feature>
<evidence type="ECO:0000256" key="5">
    <source>
        <dbReference type="SAM" id="Phobius"/>
    </source>
</evidence>
<feature type="transmembrane region" description="Helical" evidence="5">
    <location>
        <begin position="142"/>
        <end position="161"/>
    </location>
</feature>
<dbReference type="InterPro" id="IPR036259">
    <property type="entry name" value="MFS_trans_sf"/>
</dbReference>
<keyword evidence="2 5" id="KW-0812">Transmembrane</keyword>
<feature type="transmembrane region" description="Helical" evidence="5">
    <location>
        <begin position="332"/>
        <end position="354"/>
    </location>
</feature>
<feature type="transmembrane region" description="Helical" evidence="5">
    <location>
        <begin position="81"/>
        <end position="99"/>
    </location>
</feature>